<dbReference type="OrthoDB" id="6252479at2759"/>
<organism evidence="1">
    <name type="scientific">Homo sapiens</name>
    <name type="common">Human</name>
    <dbReference type="NCBI Taxonomy" id="9606"/>
    <lineage>
        <taxon>Eukaryota</taxon>
        <taxon>Metazoa</taxon>
        <taxon>Chordata</taxon>
        <taxon>Craniata</taxon>
        <taxon>Vertebrata</taxon>
        <taxon>Euteleostomi</taxon>
        <taxon>Mammalia</taxon>
        <taxon>Eutheria</taxon>
        <taxon>Euarchontoglires</taxon>
        <taxon>Primates</taxon>
        <taxon>Haplorrhini</taxon>
        <taxon>Catarrhini</taxon>
        <taxon>Hominidae</taxon>
        <taxon>Homo</taxon>
    </lineage>
</organism>
<name>L8EAC6_HUMAN</name>
<sequence>MTSMTMNQYSPRRFTQPLSLKCLMSVHLLSKSLRRMQMIQHMGTVLKLSTVFYRDSPIFQLNQKQVLSRQLCSTWIEKTGSSTKW</sequence>
<gene>
    <name evidence="1" type="primary">CDH6</name>
</gene>
<protein>
    <submittedName>
        <fullName evidence="1">Alternative protein CDH6</fullName>
    </submittedName>
</protein>
<dbReference type="ChiTaRS" id="CDH6">
    <property type="organism name" value="human"/>
</dbReference>
<evidence type="ECO:0000313" key="1">
    <source>
        <dbReference type="EMBL" id="CCQ43288.1"/>
    </source>
</evidence>
<dbReference type="AlphaFoldDB" id="L8EAC6"/>
<dbReference type="EMBL" id="HF583791">
    <property type="protein sequence ID" value="CCQ43288.1"/>
    <property type="molecule type" value="Genomic_DNA"/>
</dbReference>
<reference evidence="1" key="1">
    <citation type="journal article" date="2013" name="PLoS ONE">
        <title>Direct detection of alternative open reading frames translation products in human significantly expands the proteome.</title>
        <authorList>
            <person name="Vanderperre B."/>
            <person name="Lucier J.-F."/>
            <person name="Motard J."/>
            <person name="Tremblay G."/>
            <person name="Vanderperre S."/>
            <person name="Wisztorski M."/>
            <person name="Salzet M."/>
            <person name="Boisvert F.-M."/>
            <person name="Roucou X."/>
        </authorList>
    </citation>
    <scope>NUCLEOTIDE SEQUENCE</scope>
</reference>
<accession>L8EAC6</accession>
<proteinExistence type="predicted"/>